<dbReference type="EC" id="1.1.1.22" evidence="3 7"/>
<evidence type="ECO:0000256" key="8">
    <source>
        <dbReference type="PIRSR" id="PIRSR500134-1"/>
    </source>
</evidence>
<comment type="catalytic activity">
    <reaction evidence="6 7">
        <text>UDP-alpha-D-glucose + 2 NAD(+) + H2O = UDP-alpha-D-glucuronate + 2 NADH + 3 H(+)</text>
        <dbReference type="Rhea" id="RHEA:23596"/>
        <dbReference type="ChEBI" id="CHEBI:15377"/>
        <dbReference type="ChEBI" id="CHEBI:15378"/>
        <dbReference type="ChEBI" id="CHEBI:57540"/>
        <dbReference type="ChEBI" id="CHEBI:57945"/>
        <dbReference type="ChEBI" id="CHEBI:58052"/>
        <dbReference type="ChEBI" id="CHEBI:58885"/>
        <dbReference type="EC" id="1.1.1.22"/>
    </reaction>
</comment>
<dbReference type="InterPro" id="IPR017476">
    <property type="entry name" value="UDP-Glc/GDP-Man"/>
</dbReference>
<keyword evidence="13" id="KW-1185">Reference proteome</keyword>
<dbReference type="PANTHER" id="PTHR43750">
    <property type="entry name" value="UDP-GLUCOSE 6-DEHYDROGENASE TUAD"/>
    <property type="match status" value="1"/>
</dbReference>
<dbReference type="GO" id="GO:0000271">
    <property type="term" value="P:polysaccharide biosynthetic process"/>
    <property type="evidence" value="ECO:0007669"/>
    <property type="project" value="InterPro"/>
</dbReference>
<feature type="binding site" evidence="10">
    <location>
        <position position="30"/>
    </location>
    <ligand>
        <name>NAD(+)</name>
        <dbReference type="ChEBI" id="CHEBI:57540"/>
    </ligand>
</feature>
<comment type="similarity">
    <text evidence="2 7">Belongs to the UDP-glucose/GDP-mannose dehydrogenase family.</text>
</comment>
<dbReference type="Pfam" id="PF03720">
    <property type="entry name" value="UDPG_MGDP_dh_C"/>
    <property type="match status" value="1"/>
</dbReference>
<dbReference type="Gene3D" id="3.40.50.720">
    <property type="entry name" value="NAD(P)-binding Rossmann-like Domain"/>
    <property type="match status" value="2"/>
</dbReference>
<evidence type="ECO:0000259" key="11">
    <source>
        <dbReference type="SMART" id="SM00984"/>
    </source>
</evidence>
<accession>A0A6L7GN48</accession>
<dbReference type="SUPFAM" id="SSF51735">
    <property type="entry name" value="NAD(P)-binding Rossmann-fold domains"/>
    <property type="match status" value="1"/>
</dbReference>
<reference evidence="12 13" key="1">
    <citation type="submission" date="2019-11" db="EMBL/GenBank/DDBJ databases">
        <title>Gordonia sp. nov., a novel actinobacterium isolated from mangrove soil in Hainan.</title>
        <authorList>
            <person name="Huang X."/>
            <person name="Xie Y."/>
            <person name="Chu X."/>
            <person name="Xiao K."/>
        </authorList>
    </citation>
    <scope>NUCLEOTIDE SEQUENCE [LARGE SCALE GENOMIC DNA]</scope>
    <source>
        <strain evidence="12 13">HNM0687</strain>
    </source>
</reference>
<gene>
    <name evidence="12" type="ORF">GIY30_02060</name>
</gene>
<dbReference type="PIRSF" id="PIRSF000124">
    <property type="entry name" value="UDPglc_GDPman_dh"/>
    <property type="match status" value="1"/>
</dbReference>
<evidence type="ECO:0000256" key="4">
    <source>
        <dbReference type="ARBA" id="ARBA00023002"/>
    </source>
</evidence>
<dbReference type="SMART" id="SM00984">
    <property type="entry name" value="UDPG_MGDP_dh_C"/>
    <property type="match status" value="1"/>
</dbReference>
<evidence type="ECO:0000256" key="2">
    <source>
        <dbReference type="ARBA" id="ARBA00006601"/>
    </source>
</evidence>
<dbReference type="InterPro" id="IPR014026">
    <property type="entry name" value="UDP-Glc/GDP-Man_DH_dimer"/>
</dbReference>
<feature type="domain" description="UDP-glucose/GDP-mannose dehydrogenase C-terminal" evidence="11">
    <location>
        <begin position="320"/>
        <end position="421"/>
    </location>
</feature>
<dbReference type="NCBIfam" id="TIGR03026">
    <property type="entry name" value="NDP-sugDHase"/>
    <property type="match status" value="1"/>
</dbReference>
<evidence type="ECO:0000256" key="5">
    <source>
        <dbReference type="ARBA" id="ARBA00023027"/>
    </source>
</evidence>
<protein>
    <recommendedName>
        <fullName evidence="3 7">UDP-glucose 6-dehydrogenase</fullName>
        <ecNumber evidence="3 7">1.1.1.22</ecNumber>
    </recommendedName>
</protein>
<dbReference type="PANTHER" id="PTHR43750:SF3">
    <property type="entry name" value="UDP-GLUCOSE 6-DEHYDROGENASE TUAD"/>
    <property type="match status" value="1"/>
</dbReference>
<feature type="binding site" evidence="9">
    <location>
        <begin position="254"/>
        <end position="258"/>
    </location>
    <ligand>
        <name>substrate</name>
    </ligand>
</feature>
<dbReference type="Proteomes" id="UP000475545">
    <property type="component" value="Unassembled WGS sequence"/>
</dbReference>
<dbReference type="InterPro" id="IPR014027">
    <property type="entry name" value="UDP-Glc/GDP-Man_DH_C"/>
</dbReference>
<dbReference type="InterPro" id="IPR001732">
    <property type="entry name" value="UDP-Glc/GDP-Man_DH_N"/>
</dbReference>
<dbReference type="SUPFAM" id="SSF48179">
    <property type="entry name" value="6-phosphogluconate dehydrogenase C-terminal domain-like"/>
    <property type="match status" value="1"/>
</dbReference>
<evidence type="ECO:0000256" key="10">
    <source>
        <dbReference type="PIRSR" id="PIRSR500134-3"/>
    </source>
</evidence>
<feature type="active site" description="Nucleophile" evidence="8">
    <location>
        <position position="265"/>
    </location>
</feature>
<evidence type="ECO:0000256" key="9">
    <source>
        <dbReference type="PIRSR" id="PIRSR500134-2"/>
    </source>
</evidence>
<name>A0A6L7GN48_9ACTN</name>
<dbReference type="Pfam" id="PF00984">
    <property type="entry name" value="UDPG_MGDP_dh"/>
    <property type="match status" value="1"/>
</dbReference>
<dbReference type="PIRSF" id="PIRSF500134">
    <property type="entry name" value="UDPglc_DH_bac"/>
    <property type="match status" value="1"/>
</dbReference>
<evidence type="ECO:0000313" key="13">
    <source>
        <dbReference type="Proteomes" id="UP000475545"/>
    </source>
</evidence>
<keyword evidence="4 7" id="KW-0560">Oxidoreductase</keyword>
<dbReference type="AlphaFoldDB" id="A0A6L7GN48"/>
<evidence type="ECO:0000256" key="3">
    <source>
        <dbReference type="ARBA" id="ARBA00012954"/>
    </source>
</evidence>
<dbReference type="InterPro" id="IPR028357">
    <property type="entry name" value="UDPglc_DH_bac"/>
</dbReference>
<feature type="binding site" evidence="9">
    <location>
        <begin position="151"/>
        <end position="154"/>
    </location>
    <ligand>
        <name>substrate</name>
    </ligand>
</feature>
<organism evidence="12 13">
    <name type="scientific">Gordonia mangrovi</name>
    <dbReference type="NCBI Taxonomy" id="2665643"/>
    <lineage>
        <taxon>Bacteria</taxon>
        <taxon>Bacillati</taxon>
        <taxon>Actinomycetota</taxon>
        <taxon>Actinomycetes</taxon>
        <taxon>Mycobacteriales</taxon>
        <taxon>Gordoniaceae</taxon>
        <taxon>Gordonia</taxon>
    </lineage>
</organism>
<sequence>MDIAVFGTGYLGVTHAACMAELGHEVIGVDVDPAKIAQLQKGEAPLYEPGLADLLRKHTASGRLRFTCSYELAARADVHFIAVGTPQRADSAAADLTQVNAVIETLGPLLTRPAVVLGKSTVPVGTAVQVAARLRELAPSADIGFGWNPEFLREGTAVEDTLRPDRIVLGAAAADRSRVKSVAREVYAQSLADGTPLVTTDLATAELTKVAANSFLATKISFINSVAEVCDAVDADVTVLADAIGYDNRIGRRFLNAGLGFGGACLPKDVRAFRARAEELGATAAADLLSGVDEINARQRTRVATMALDACSGIDSPRAAVLGLTFKPDSDDVRDSPALDVAARLADAGVEVQAWDPHGMDNAEKRHPELRYCDSPLAACKGADVVLVMTEWAEIRDLTPEQLSEPVQQRVLIDARNCLDPDVWRDAGWTYRGIGRR</sequence>
<dbReference type="EMBL" id="WMBR01000001">
    <property type="protein sequence ID" value="MXP20155.1"/>
    <property type="molecule type" value="Genomic_DNA"/>
</dbReference>
<dbReference type="GO" id="GO:0006065">
    <property type="term" value="P:UDP-glucuronate biosynthetic process"/>
    <property type="evidence" value="ECO:0007669"/>
    <property type="project" value="UniProtKB-UniPathway"/>
</dbReference>
<dbReference type="UniPathway" id="UPA00038">
    <property type="reaction ID" value="UER00491"/>
</dbReference>
<proteinExistence type="inferred from homology"/>
<feature type="binding site" evidence="10">
    <location>
        <position position="268"/>
    </location>
    <ligand>
        <name>NAD(+)</name>
        <dbReference type="ChEBI" id="CHEBI:57540"/>
    </ligand>
</feature>
<feature type="binding site" evidence="10">
    <location>
        <position position="121"/>
    </location>
    <ligand>
        <name>NAD(+)</name>
        <dbReference type="ChEBI" id="CHEBI:57540"/>
    </ligand>
</feature>
<dbReference type="SUPFAM" id="SSF52413">
    <property type="entry name" value="UDP-glucose/GDP-mannose dehydrogenase C-terminal domain"/>
    <property type="match status" value="1"/>
</dbReference>
<dbReference type="InterPro" id="IPR036220">
    <property type="entry name" value="UDP-Glc/GDP-Man_DH_C_sf"/>
</dbReference>
<dbReference type="InterPro" id="IPR008927">
    <property type="entry name" value="6-PGluconate_DH-like_C_sf"/>
</dbReference>
<feature type="binding site" evidence="9">
    <location>
        <position position="209"/>
    </location>
    <ligand>
        <name>substrate</name>
    </ligand>
</feature>
<feature type="binding site" evidence="10">
    <location>
        <position position="85"/>
    </location>
    <ligand>
        <name>NAD(+)</name>
        <dbReference type="ChEBI" id="CHEBI:57540"/>
    </ligand>
</feature>
<feature type="binding site" evidence="10">
    <location>
        <position position="154"/>
    </location>
    <ligand>
        <name>NAD(+)</name>
        <dbReference type="ChEBI" id="CHEBI:57540"/>
    </ligand>
</feature>
<feature type="binding site" evidence="9">
    <location>
        <position position="262"/>
    </location>
    <ligand>
        <name>substrate</name>
    </ligand>
</feature>
<feature type="binding site" evidence="10">
    <location>
        <position position="334"/>
    </location>
    <ligand>
        <name>NAD(+)</name>
        <dbReference type="ChEBI" id="CHEBI:57540"/>
    </ligand>
</feature>
<dbReference type="Pfam" id="PF03721">
    <property type="entry name" value="UDPG_MGDP_dh_N"/>
    <property type="match status" value="1"/>
</dbReference>
<feature type="binding site" evidence="9">
    <location>
        <position position="327"/>
    </location>
    <ligand>
        <name>substrate</name>
    </ligand>
</feature>
<comment type="caution">
    <text evidence="12">The sequence shown here is derived from an EMBL/GenBank/DDBJ whole genome shotgun (WGS) entry which is preliminary data.</text>
</comment>
<dbReference type="GO" id="GO:0051287">
    <property type="term" value="F:NAD binding"/>
    <property type="evidence" value="ECO:0007669"/>
    <property type="project" value="InterPro"/>
</dbReference>
<evidence type="ECO:0000313" key="12">
    <source>
        <dbReference type="EMBL" id="MXP20155.1"/>
    </source>
</evidence>
<dbReference type="Gene3D" id="1.20.5.100">
    <property type="entry name" value="Cytochrome c1, transmembrane anchor, C-terminal"/>
    <property type="match status" value="1"/>
</dbReference>
<feature type="binding site" evidence="10">
    <location>
        <position position="35"/>
    </location>
    <ligand>
        <name>NAD(+)</name>
        <dbReference type="ChEBI" id="CHEBI:57540"/>
    </ligand>
</feature>
<evidence type="ECO:0000256" key="1">
    <source>
        <dbReference type="ARBA" id="ARBA00004701"/>
    </source>
</evidence>
<dbReference type="GO" id="GO:0003979">
    <property type="term" value="F:UDP-glucose 6-dehydrogenase activity"/>
    <property type="evidence" value="ECO:0007669"/>
    <property type="project" value="UniProtKB-EC"/>
</dbReference>
<comment type="pathway">
    <text evidence="1">Nucleotide-sugar biosynthesis; UDP-alpha-D-glucuronate biosynthesis; UDP-alpha-D-glucuronate from UDP-alpha-D-glucose: step 1/1.</text>
</comment>
<keyword evidence="5 7" id="KW-0520">NAD</keyword>
<dbReference type="InterPro" id="IPR036291">
    <property type="entry name" value="NAD(P)-bd_dom_sf"/>
</dbReference>
<evidence type="ECO:0000256" key="6">
    <source>
        <dbReference type="ARBA" id="ARBA00047473"/>
    </source>
</evidence>
<evidence type="ECO:0000256" key="7">
    <source>
        <dbReference type="PIRNR" id="PIRNR000124"/>
    </source>
</evidence>